<protein>
    <submittedName>
        <fullName evidence="2">DUF2141 domain-containing protein</fullName>
    </submittedName>
</protein>
<dbReference type="OrthoDB" id="9788332at2"/>
<dbReference type="RefSeq" id="WP_111815696.1">
    <property type="nucleotide sequence ID" value="NZ_CBCRZQ010000004.1"/>
</dbReference>
<comment type="caution">
    <text evidence="2">The sequence shown here is derived from an EMBL/GenBank/DDBJ whole genome shotgun (WGS) entry which is preliminary data.</text>
</comment>
<feature type="chain" id="PRO_5022676841" evidence="1">
    <location>
        <begin position="20"/>
        <end position="138"/>
    </location>
</feature>
<evidence type="ECO:0000256" key="1">
    <source>
        <dbReference type="SAM" id="SignalP"/>
    </source>
</evidence>
<keyword evidence="1" id="KW-0732">Signal</keyword>
<evidence type="ECO:0000313" key="2">
    <source>
        <dbReference type="EMBL" id="TXD69600.1"/>
    </source>
</evidence>
<accession>A0A5C6YPV7</accession>
<dbReference type="EMBL" id="VORU01000004">
    <property type="protein sequence ID" value="TXD69600.1"/>
    <property type="molecule type" value="Genomic_DNA"/>
</dbReference>
<dbReference type="Proteomes" id="UP000321945">
    <property type="component" value="Unassembled WGS sequence"/>
</dbReference>
<feature type="signal peptide" evidence="1">
    <location>
        <begin position="1"/>
        <end position="19"/>
    </location>
</feature>
<gene>
    <name evidence="2" type="ORF">ESV24_07125</name>
</gene>
<evidence type="ECO:0000313" key="3">
    <source>
        <dbReference type="Proteomes" id="UP000321945"/>
    </source>
</evidence>
<dbReference type="InterPro" id="IPR018673">
    <property type="entry name" value="DUF2141"/>
</dbReference>
<name>A0A5C6YPV7_9FLAO</name>
<proteinExistence type="predicted"/>
<organism evidence="2 3">
    <name type="scientific">Aequorivita lipolytica</name>
    <dbReference type="NCBI Taxonomy" id="153267"/>
    <lineage>
        <taxon>Bacteria</taxon>
        <taxon>Pseudomonadati</taxon>
        <taxon>Bacteroidota</taxon>
        <taxon>Flavobacteriia</taxon>
        <taxon>Flavobacteriales</taxon>
        <taxon>Flavobacteriaceae</taxon>
        <taxon>Aequorivita</taxon>
    </lineage>
</organism>
<keyword evidence="3" id="KW-1185">Reference proteome</keyword>
<reference evidence="2 3" key="1">
    <citation type="submission" date="2019-08" db="EMBL/GenBank/DDBJ databases">
        <title>Genome of Aequorivita lipolytica Y10-2 (type strain).</title>
        <authorList>
            <person name="Bowman J.P."/>
        </authorList>
    </citation>
    <scope>NUCLEOTIDE SEQUENCE [LARGE SCALE GENOMIC DNA]</scope>
    <source>
        <strain evidence="2 3">Y10-2</strain>
    </source>
</reference>
<sequence length="138" mass="15600">MKTLLILFSLIIGCISTQAQNTIEVSISNFENNEGKAMIGLYNLEVDFLKKEFKSFAKEITGKQVKVSFENIPDGTYAVSVFHDEDNDNEFDMFLGFIPSEDYGNSNNVSPRFGPPEWNDAKFEVKGGEIKKIKIEIM</sequence>
<dbReference type="AlphaFoldDB" id="A0A5C6YPV7"/>
<dbReference type="Pfam" id="PF09912">
    <property type="entry name" value="DUF2141"/>
    <property type="match status" value="1"/>
</dbReference>